<sequence>MKSLQMLSLGLALAIAAATGTARAEQVPQGVLVYFGTAEFAGSSAGLTVGPYSNASECEAALDAAIDNAVNNQGYTIESIEPCMPHWNLHDGGLPELEAAPFTVAVLADSPGESLDVARLLMKEVALARRTYRAAEFESTLQAIAKAAITDPLRKKETR</sequence>
<keyword evidence="3" id="KW-1185">Reference proteome</keyword>
<protein>
    <recommendedName>
        <fullName evidence="4">DUF4189 domain-containing protein</fullName>
    </recommendedName>
</protein>
<evidence type="ECO:0008006" key="4">
    <source>
        <dbReference type="Google" id="ProtNLM"/>
    </source>
</evidence>
<comment type="caution">
    <text evidence="2">The sequence shown here is derived from an EMBL/GenBank/DDBJ whole genome shotgun (WGS) entry which is preliminary data.</text>
</comment>
<dbReference type="RefSeq" id="WP_345303243.1">
    <property type="nucleotide sequence ID" value="NZ_BAABJE010000010.1"/>
</dbReference>
<organism evidence="2 3">
    <name type="scientific">Lysobacter hankyongensis</name>
    <dbReference type="NCBI Taxonomy" id="1176535"/>
    <lineage>
        <taxon>Bacteria</taxon>
        <taxon>Pseudomonadati</taxon>
        <taxon>Pseudomonadota</taxon>
        <taxon>Gammaproteobacteria</taxon>
        <taxon>Lysobacterales</taxon>
        <taxon>Lysobacteraceae</taxon>
        <taxon>Lysobacter</taxon>
    </lineage>
</organism>
<evidence type="ECO:0000313" key="2">
    <source>
        <dbReference type="EMBL" id="GAA4794879.1"/>
    </source>
</evidence>
<name>A0ABP9BI92_9GAMM</name>
<dbReference type="EMBL" id="BAABJE010000010">
    <property type="protein sequence ID" value="GAA4794879.1"/>
    <property type="molecule type" value="Genomic_DNA"/>
</dbReference>
<accession>A0ABP9BI92</accession>
<reference evidence="3" key="1">
    <citation type="journal article" date="2019" name="Int. J. Syst. Evol. Microbiol.">
        <title>The Global Catalogue of Microorganisms (GCM) 10K type strain sequencing project: providing services to taxonomists for standard genome sequencing and annotation.</title>
        <authorList>
            <consortium name="The Broad Institute Genomics Platform"/>
            <consortium name="The Broad Institute Genome Sequencing Center for Infectious Disease"/>
            <person name="Wu L."/>
            <person name="Ma J."/>
        </authorList>
    </citation>
    <scope>NUCLEOTIDE SEQUENCE [LARGE SCALE GENOMIC DNA]</scope>
    <source>
        <strain evidence="3">JCM 18204</strain>
    </source>
</reference>
<evidence type="ECO:0000256" key="1">
    <source>
        <dbReference type="SAM" id="SignalP"/>
    </source>
</evidence>
<proteinExistence type="predicted"/>
<feature type="chain" id="PRO_5045077942" description="DUF4189 domain-containing protein" evidence="1">
    <location>
        <begin position="25"/>
        <end position="159"/>
    </location>
</feature>
<dbReference type="Proteomes" id="UP001499959">
    <property type="component" value="Unassembled WGS sequence"/>
</dbReference>
<keyword evidence="1" id="KW-0732">Signal</keyword>
<feature type="signal peptide" evidence="1">
    <location>
        <begin position="1"/>
        <end position="24"/>
    </location>
</feature>
<evidence type="ECO:0000313" key="3">
    <source>
        <dbReference type="Proteomes" id="UP001499959"/>
    </source>
</evidence>
<gene>
    <name evidence="2" type="ORF">GCM10023307_20660</name>
</gene>